<reference evidence="9" key="1">
    <citation type="submission" date="2024-04" db="EMBL/GenBank/DDBJ databases">
        <authorList>
            <person name="Shaw F."/>
            <person name="Minotto A."/>
        </authorList>
    </citation>
    <scope>NUCLEOTIDE SEQUENCE [LARGE SCALE GENOMIC DNA]</scope>
</reference>
<keyword evidence="3 6" id="KW-1133">Transmembrane helix</keyword>
<gene>
    <name evidence="8" type="ORF">GFSPODELE1_LOCUS3615</name>
</gene>
<evidence type="ECO:0000256" key="2">
    <source>
        <dbReference type="ARBA" id="ARBA00022692"/>
    </source>
</evidence>
<dbReference type="CDD" id="cd17039">
    <property type="entry name" value="Ubl_ubiquitin_like"/>
    <property type="match status" value="1"/>
</dbReference>
<protein>
    <recommendedName>
        <fullName evidence="7">Ubiquitin-like domain-containing protein</fullName>
    </recommendedName>
</protein>
<organism evidence="8 9">
    <name type="scientific">Somion occarium</name>
    <dbReference type="NCBI Taxonomy" id="3059160"/>
    <lineage>
        <taxon>Eukaryota</taxon>
        <taxon>Fungi</taxon>
        <taxon>Dikarya</taxon>
        <taxon>Basidiomycota</taxon>
        <taxon>Agaricomycotina</taxon>
        <taxon>Agaricomycetes</taxon>
        <taxon>Polyporales</taxon>
        <taxon>Cerrenaceae</taxon>
        <taxon>Somion</taxon>
    </lineage>
</organism>
<evidence type="ECO:0000256" key="6">
    <source>
        <dbReference type="SAM" id="Phobius"/>
    </source>
</evidence>
<comment type="subcellular location">
    <subcellularLocation>
        <location evidence="1">Membrane</location>
    </subcellularLocation>
</comment>
<evidence type="ECO:0000313" key="8">
    <source>
        <dbReference type="EMBL" id="CAL1701485.1"/>
    </source>
</evidence>
<feature type="transmembrane region" description="Helical" evidence="6">
    <location>
        <begin position="334"/>
        <end position="352"/>
    </location>
</feature>
<dbReference type="InterPro" id="IPR039751">
    <property type="entry name" value="HERPUD1/2"/>
</dbReference>
<dbReference type="PROSITE" id="PS50053">
    <property type="entry name" value="UBIQUITIN_2"/>
    <property type="match status" value="1"/>
</dbReference>
<keyword evidence="2 6" id="KW-0812">Transmembrane</keyword>
<dbReference type="InterPro" id="IPR029071">
    <property type="entry name" value="Ubiquitin-like_domsf"/>
</dbReference>
<keyword evidence="4 6" id="KW-0472">Membrane</keyword>
<feature type="compositionally biased region" description="Low complexity" evidence="5">
    <location>
        <begin position="402"/>
        <end position="416"/>
    </location>
</feature>
<evidence type="ECO:0000256" key="3">
    <source>
        <dbReference type="ARBA" id="ARBA00022989"/>
    </source>
</evidence>
<name>A0ABP1D0S6_9APHY</name>
<dbReference type="SUPFAM" id="SSF54236">
    <property type="entry name" value="Ubiquitin-like"/>
    <property type="match status" value="1"/>
</dbReference>
<evidence type="ECO:0000256" key="5">
    <source>
        <dbReference type="SAM" id="MobiDB-lite"/>
    </source>
</evidence>
<dbReference type="PANTHER" id="PTHR12943">
    <property type="entry name" value="HOMOCYSTEINE-RESPONSIVE ENDOPLASMIC RETICULUM-RESIDENT UNIQUITIN-LIKE DOMAIN HERPUD PROTEIN FAMILY MEMBER"/>
    <property type="match status" value="1"/>
</dbReference>
<feature type="region of interest" description="Disordered" evidence="5">
    <location>
        <begin position="389"/>
        <end position="416"/>
    </location>
</feature>
<dbReference type="EMBL" id="OZ037945">
    <property type="protein sequence ID" value="CAL1701485.1"/>
    <property type="molecule type" value="Genomic_DNA"/>
</dbReference>
<dbReference type="Gene3D" id="3.10.20.90">
    <property type="entry name" value="Phosphatidylinositol 3-kinase Catalytic Subunit, Chain A, domain 1"/>
    <property type="match status" value="1"/>
</dbReference>
<feature type="compositionally biased region" description="Polar residues" evidence="5">
    <location>
        <begin position="100"/>
        <end position="109"/>
    </location>
</feature>
<evidence type="ECO:0000256" key="1">
    <source>
        <dbReference type="ARBA" id="ARBA00004370"/>
    </source>
</evidence>
<evidence type="ECO:0000313" key="9">
    <source>
        <dbReference type="Proteomes" id="UP001497453"/>
    </source>
</evidence>
<accession>A0ABP1D0S6</accession>
<dbReference type="Proteomes" id="UP001497453">
    <property type="component" value="Chromosome 2"/>
</dbReference>
<feature type="transmembrane region" description="Helical" evidence="6">
    <location>
        <begin position="359"/>
        <end position="376"/>
    </location>
</feature>
<dbReference type="PANTHER" id="PTHR12943:SF27">
    <property type="entry name" value="HOMOCYSTEINE-INDUCED ENDOPLASMIC RETICULUM PROTEIN, ISOFORM A"/>
    <property type="match status" value="1"/>
</dbReference>
<keyword evidence="9" id="KW-1185">Reference proteome</keyword>
<sequence>MSLVDLRIELPAFSHSFQIQVPQSSSISDVKQEIQRTCPGAPRVEGQRVICRGRFLSDNEKLQDIWTVRTHTLRLYIQLTPPQSPSDSRVLHLSVHPSAWSGSPPSTALQNQTPPPVTPTQTPQLIYPPTPTMPLPTPQSSAQLTYRSLVPPPAGSPLAHVVHLHNKAVHVLTHGKLPSNPPEPSQLAPQRSLAISTLHSQGWIWPPLLDEEYPPADDANTGVRYERVLLENQPFLQLMTPDATPNSLQIHALRVLTFTFPLLSIPSPDSAPMMLPPQSTHYSHTPVTNLNHHLQQVGLPPLRVVPNGNANQNPNDPNNPLAGAEIRAIPLRALMVPLMMLTFRTLLIMYFFSPSKRPLFGILLSAWILYEAWGAIRAVIGNGDHPAGVAQAREGGNGAPAGQGQNAPRGPQAQAGGIQVGVAGSNQAPRRSQVESLLDKLSSLNLSSEDAMLNRDPRDISPPSLTHRVKTFISLLITTLHPAVWDRRRTVLRKREGRIRTEGDVREAPPPDEGDDSQAAALRAQTRLTMIARHERRPRWVREYIQRVQNTEWIDDA</sequence>
<feature type="region of interest" description="Disordered" evidence="5">
    <location>
        <begin position="97"/>
        <end position="121"/>
    </location>
</feature>
<dbReference type="InterPro" id="IPR000626">
    <property type="entry name" value="Ubiquitin-like_dom"/>
</dbReference>
<evidence type="ECO:0000259" key="7">
    <source>
        <dbReference type="PROSITE" id="PS50053"/>
    </source>
</evidence>
<evidence type="ECO:0000256" key="4">
    <source>
        <dbReference type="ARBA" id="ARBA00023136"/>
    </source>
</evidence>
<proteinExistence type="predicted"/>
<feature type="domain" description="Ubiquitin-like" evidence="7">
    <location>
        <begin position="6"/>
        <end position="82"/>
    </location>
</feature>